<dbReference type="Pfam" id="PF10035">
    <property type="entry name" value="DUF2179"/>
    <property type="match status" value="1"/>
</dbReference>
<dbReference type="EMBL" id="BMKK01000005">
    <property type="protein sequence ID" value="GGD60881.1"/>
    <property type="molecule type" value="Genomic_DNA"/>
</dbReference>
<feature type="transmembrane region" description="Helical" evidence="6">
    <location>
        <begin position="117"/>
        <end position="138"/>
    </location>
</feature>
<dbReference type="PIRSF" id="PIRSF006483">
    <property type="entry name" value="Membrane_protein_YitT"/>
    <property type="match status" value="1"/>
</dbReference>
<dbReference type="Proteomes" id="UP000609064">
    <property type="component" value="Unassembled WGS sequence"/>
</dbReference>
<evidence type="ECO:0000256" key="5">
    <source>
        <dbReference type="ARBA" id="ARBA00023136"/>
    </source>
</evidence>
<protein>
    <submittedName>
        <fullName evidence="8">Membrane protein</fullName>
    </submittedName>
</protein>
<dbReference type="InterPro" id="IPR051461">
    <property type="entry name" value="UPF0750_membrane"/>
</dbReference>
<dbReference type="PANTHER" id="PTHR33545">
    <property type="entry name" value="UPF0750 MEMBRANE PROTEIN YITT-RELATED"/>
    <property type="match status" value="1"/>
</dbReference>
<evidence type="ECO:0000256" key="2">
    <source>
        <dbReference type="ARBA" id="ARBA00022475"/>
    </source>
</evidence>
<feature type="transmembrane region" description="Helical" evidence="6">
    <location>
        <begin position="51"/>
        <end position="70"/>
    </location>
</feature>
<evidence type="ECO:0000259" key="7">
    <source>
        <dbReference type="Pfam" id="PF10035"/>
    </source>
</evidence>
<keyword evidence="3 6" id="KW-0812">Transmembrane</keyword>
<keyword evidence="4 6" id="KW-1133">Transmembrane helix</keyword>
<dbReference type="CDD" id="cd16380">
    <property type="entry name" value="YitT_C"/>
    <property type="match status" value="1"/>
</dbReference>
<evidence type="ECO:0000313" key="8">
    <source>
        <dbReference type="EMBL" id="GGD60881.1"/>
    </source>
</evidence>
<feature type="transmembrane region" description="Helical" evidence="6">
    <location>
        <begin position="183"/>
        <end position="206"/>
    </location>
</feature>
<evidence type="ECO:0000256" key="6">
    <source>
        <dbReference type="SAM" id="Phobius"/>
    </source>
</evidence>
<evidence type="ECO:0000256" key="1">
    <source>
        <dbReference type="ARBA" id="ARBA00004651"/>
    </source>
</evidence>
<reference evidence="8" key="1">
    <citation type="journal article" date="2014" name="Int. J. Syst. Evol. Microbiol.">
        <title>Complete genome sequence of Corynebacterium casei LMG S-19264T (=DSM 44701T), isolated from a smear-ripened cheese.</title>
        <authorList>
            <consortium name="US DOE Joint Genome Institute (JGI-PGF)"/>
            <person name="Walter F."/>
            <person name="Albersmeier A."/>
            <person name="Kalinowski J."/>
            <person name="Ruckert C."/>
        </authorList>
    </citation>
    <scope>NUCLEOTIDE SEQUENCE</scope>
    <source>
        <strain evidence="8">CGMCC 1.15958</strain>
    </source>
</reference>
<feature type="domain" description="DUF2179" evidence="7">
    <location>
        <begin position="258"/>
        <end position="316"/>
    </location>
</feature>
<proteinExistence type="predicted"/>
<dbReference type="InterPro" id="IPR003740">
    <property type="entry name" value="YitT"/>
</dbReference>
<keyword evidence="5 6" id="KW-0472">Membrane</keyword>
<organism evidence="8 9">
    <name type="scientific">Emticicia aquatilis</name>
    <dbReference type="NCBI Taxonomy" id="1537369"/>
    <lineage>
        <taxon>Bacteria</taxon>
        <taxon>Pseudomonadati</taxon>
        <taxon>Bacteroidota</taxon>
        <taxon>Cytophagia</taxon>
        <taxon>Cytophagales</taxon>
        <taxon>Leadbetterellaceae</taxon>
        <taxon>Emticicia</taxon>
    </lineage>
</organism>
<dbReference type="RefSeq" id="WP_188766547.1">
    <property type="nucleotide sequence ID" value="NZ_BMKK01000005.1"/>
</dbReference>
<dbReference type="InterPro" id="IPR019264">
    <property type="entry name" value="DUF2179"/>
</dbReference>
<dbReference type="InterPro" id="IPR015867">
    <property type="entry name" value="N-reg_PII/ATP_PRibTrfase_C"/>
</dbReference>
<evidence type="ECO:0000313" key="9">
    <source>
        <dbReference type="Proteomes" id="UP000609064"/>
    </source>
</evidence>
<feature type="transmembrane region" description="Helical" evidence="6">
    <location>
        <begin position="144"/>
        <end position="163"/>
    </location>
</feature>
<dbReference type="Pfam" id="PF02588">
    <property type="entry name" value="YitT_membrane"/>
    <property type="match status" value="1"/>
</dbReference>
<evidence type="ECO:0000256" key="3">
    <source>
        <dbReference type="ARBA" id="ARBA00022692"/>
    </source>
</evidence>
<reference evidence="8" key="2">
    <citation type="submission" date="2020-09" db="EMBL/GenBank/DDBJ databases">
        <authorList>
            <person name="Sun Q."/>
            <person name="Zhou Y."/>
        </authorList>
    </citation>
    <scope>NUCLEOTIDE SEQUENCE</scope>
    <source>
        <strain evidence="8">CGMCC 1.15958</strain>
    </source>
</reference>
<comment type="subcellular location">
    <subcellularLocation>
        <location evidence="1">Cell membrane</location>
        <topology evidence="1">Multi-pass membrane protein</topology>
    </subcellularLocation>
</comment>
<dbReference type="AlphaFoldDB" id="A0A916YTW0"/>
<keyword evidence="2" id="KW-1003">Cell membrane</keyword>
<gene>
    <name evidence="8" type="ORF">GCM10011514_26100</name>
</gene>
<comment type="caution">
    <text evidence="8">The sequence shown here is derived from an EMBL/GenBank/DDBJ whole genome shotgun (WGS) entry which is preliminary data.</text>
</comment>
<name>A0A916YTW0_9BACT</name>
<dbReference type="Gene3D" id="3.30.70.120">
    <property type="match status" value="1"/>
</dbReference>
<accession>A0A916YTW0</accession>
<keyword evidence="9" id="KW-1185">Reference proteome</keyword>
<feature type="transmembrane region" description="Helical" evidence="6">
    <location>
        <begin position="90"/>
        <end position="110"/>
    </location>
</feature>
<evidence type="ECO:0000256" key="4">
    <source>
        <dbReference type="ARBA" id="ARBA00022989"/>
    </source>
</evidence>
<sequence length="326" mass="35845">MNSFLTKLIIERVLKHKNRHKVLGETKYTRFELAKGFRELKIETIRYLKDFVLISLGIASAAFGLESFLMPNSFIDGGATGISLLISELSGVPLWMLILVINIPFIILAYNIIGKIFALKTALAIGLLSICIATIHFQEVTHDKLLVAVFGGFFLGAGIGLSVRGGAVIDGTEVLAIFLSRKLGTTLGDIIIGINIIIFSAAAYFLSVEAALYSMITYLVASKTLDFFIEGIEEYTGVTIISPHSEDIRQMIVETMGRGVTVYSGKRGFGRGGESKERDIVYTVITRLELNKLKTEIEKIDPNSFVVMSSVKDTKGGMIKKRPLEH</sequence>
<dbReference type="GO" id="GO:0005886">
    <property type="term" value="C:plasma membrane"/>
    <property type="evidence" value="ECO:0007669"/>
    <property type="project" value="UniProtKB-SubCell"/>
</dbReference>
<dbReference type="PANTHER" id="PTHR33545:SF3">
    <property type="entry name" value="UPF0750 MEMBRANE PROTEIN YQFU"/>
    <property type="match status" value="1"/>
</dbReference>